<dbReference type="Pfam" id="PF00355">
    <property type="entry name" value="Rieske"/>
    <property type="match status" value="1"/>
</dbReference>
<dbReference type="InterPro" id="IPR001075">
    <property type="entry name" value="NIF_FeS_clus_asmbl_NifU_C"/>
</dbReference>
<dbReference type="Proteomes" id="UP000008206">
    <property type="component" value="Chromosome"/>
</dbReference>
<keyword evidence="5" id="KW-0411">Iron-sulfur</keyword>
<dbReference type="InterPro" id="IPR034904">
    <property type="entry name" value="FSCA_dom_sf"/>
</dbReference>
<dbReference type="Pfam" id="PF01106">
    <property type="entry name" value="NifU"/>
    <property type="match status" value="1"/>
</dbReference>
<keyword evidence="3" id="KW-0479">Metal-binding</keyword>
<dbReference type="GO" id="GO:0016705">
    <property type="term" value="F:oxidoreductase activity, acting on paired donors, with incorporation or reduction of molecular oxygen"/>
    <property type="evidence" value="ECO:0007669"/>
    <property type="project" value="UniProtKB-ARBA"/>
</dbReference>
<dbReference type="PANTHER" id="PTHR11178:SF25">
    <property type="entry name" value="NIFU-LIKE PROTEIN 3, CHLOROPLASTIC"/>
    <property type="match status" value="1"/>
</dbReference>
<dbReference type="EMBL" id="CP002198">
    <property type="protein sequence ID" value="ADN13654.1"/>
    <property type="molecule type" value="Genomic_DNA"/>
</dbReference>
<dbReference type="InterPro" id="IPR036922">
    <property type="entry name" value="Rieske_2Fe-2S_sf"/>
</dbReference>
<feature type="domain" description="Rieske" evidence="7">
    <location>
        <begin position="195"/>
        <end position="289"/>
    </location>
</feature>
<evidence type="ECO:0000313" key="9">
    <source>
        <dbReference type="Proteomes" id="UP000008206"/>
    </source>
</evidence>
<protein>
    <submittedName>
        <fullName evidence="8">Rieske (2Fe-2S) iron-sulfur domain protein</fullName>
    </submittedName>
</protein>
<reference evidence="9" key="1">
    <citation type="journal article" date="2011" name="MBio">
        <title>Novel metabolic attributes of the genus Cyanothece, comprising a group of unicellular nitrogen-fixing Cyanobacteria.</title>
        <authorList>
            <person name="Bandyopadhyay A."/>
            <person name="Elvitigala T."/>
            <person name="Welsh E."/>
            <person name="Stockel J."/>
            <person name="Liberton M."/>
            <person name="Min H."/>
            <person name="Sherman L.A."/>
            <person name="Pakrasi H.B."/>
        </authorList>
    </citation>
    <scope>NUCLEOTIDE SEQUENCE [LARGE SCALE GENOMIC DNA]</scope>
    <source>
        <strain evidence="9">PCC 7822</strain>
    </source>
</reference>
<evidence type="ECO:0000256" key="4">
    <source>
        <dbReference type="ARBA" id="ARBA00023004"/>
    </source>
</evidence>
<evidence type="ECO:0000256" key="5">
    <source>
        <dbReference type="ARBA" id="ARBA00023014"/>
    </source>
</evidence>
<dbReference type="AlphaFoldDB" id="E0U7F8"/>
<dbReference type="CDD" id="cd03467">
    <property type="entry name" value="Rieske"/>
    <property type="match status" value="1"/>
</dbReference>
<dbReference type="SUPFAM" id="SSF117916">
    <property type="entry name" value="Fe-S cluster assembly (FSCA) domain-like"/>
    <property type="match status" value="1"/>
</dbReference>
<dbReference type="PANTHER" id="PTHR11178">
    <property type="entry name" value="IRON-SULFUR CLUSTER SCAFFOLD PROTEIN NFU-RELATED"/>
    <property type="match status" value="1"/>
</dbReference>
<dbReference type="eggNOG" id="COG0694">
    <property type="taxonomic scope" value="Bacteria"/>
</dbReference>
<organism evidence="8 9">
    <name type="scientific">Gloeothece verrucosa (strain PCC 7822)</name>
    <name type="common">Cyanothece sp. (strain PCC 7822)</name>
    <dbReference type="NCBI Taxonomy" id="497965"/>
    <lineage>
        <taxon>Bacteria</taxon>
        <taxon>Bacillati</taxon>
        <taxon>Cyanobacteriota</taxon>
        <taxon>Cyanophyceae</taxon>
        <taxon>Oscillatoriophycideae</taxon>
        <taxon>Chroococcales</taxon>
        <taxon>Aphanothecaceae</taxon>
        <taxon>Gloeothece</taxon>
        <taxon>Gloeothece verrucosa</taxon>
    </lineage>
</organism>
<proteinExistence type="inferred from homology"/>
<dbReference type="InterPro" id="IPR017941">
    <property type="entry name" value="Rieske_2Fe-2S"/>
</dbReference>
<dbReference type="GO" id="GO:0016226">
    <property type="term" value="P:iron-sulfur cluster assembly"/>
    <property type="evidence" value="ECO:0007669"/>
    <property type="project" value="InterPro"/>
</dbReference>
<comment type="similarity">
    <text evidence="1">Belongs to the NifU family.</text>
</comment>
<name>E0U7F8_GLOV7</name>
<evidence type="ECO:0000256" key="1">
    <source>
        <dbReference type="ARBA" id="ARBA00006420"/>
    </source>
</evidence>
<dbReference type="KEGG" id="cyj:Cyan7822_1664"/>
<dbReference type="OrthoDB" id="9795104at2"/>
<evidence type="ECO:0000256" key="3">
    <source>
        <dbReference type="ARBA" id="ARBA00022723"/>
    </source>
</evidence>
<dbReference type="GO" id="GO:0004497">
    <property type="term" value="F:monooxygenase activity"/>
    <property type="evidence" value="ECO:0007669"/>
    <property type="project" value="UniProtKB-ARBA"/>
</dbReference>
<evidence type="ECO:0000259" key="7">
    <source>
        <dbReference type="PROSITE" id="PS51296"/>
    </source>
</evidence>
<keyword evidence="2" id="KW-0001">2Fe-2S</keyword>
<dbReference type="SUPFAM" id="SSF50022">
    <property type="entry name" value="ISP domain"/>
    <property type="match status" value="1"/>
</dbReference>
<keyword evidence="9" id="KW-1185">Reference proteome</keyword>
<dbReference type="STRING" id="497965.Cyan7822_1664"/>
<dbReference type="HOGENOM" id="CLU_085666_0_0_3"/>
<evidence type="ECO:0000256" key="6">
    <source>
        <dbReference type="ARBA" id="ARBA00049958"/>
    </source>
</evidence>
<sequence>MTQGNLHPVTDAPTTLETLVGEIGRFENIVAQWDKNQQVVVTELKKSIEALHKEALTRLIRHLKQEKAGAALKSAVQDEIVYGLLRYHELIKPPQPPLEKRLNQALEEVRPGLKSHNGDVELVAIELPDTVKVRLVGTCSNCPASTLTMKQGVEQTIKNYCPEITHVISVNTSVVPEKGLGVISPFSEDLEAGWIALTTLDEIPDGGILGLEIDKQKLILYRKGEQIWGYRNSCNHLGMPLDTGTVEQGILTCPFHEFQYRLETGECLSVPQLFLEPYPIKRSGDRILTRII</sequence>
<accession>E0U7F8</accession>
<dbReference type="eggNOG" id="COG2146">
    <property type="taxonomic scope" value="Bacteria"/>
</dbReference>
<gene>
    <name evidence="8" type="ordered locus">Cyan7822_1664</name>
</gene>
<evidence type="ECO:0000313" key="8">
    <source>
        <dbReference type="EMBL" id="ADN13654.1"/>
    </source>
</evidence>
<dbReference type="Gene3D" id="3.30.300.130">
    <property type="entry name" value="Fe-S cluster assembly (FSCA)"/>
    <property type="match status" value="1"/>
</dbReference>
<keyword evidence="4" id="KW-0408">Iron</keyword>
<dbReference type="GO" id="GO:0051537">
    <property type="term" value="F:2 iron, 2 sulfur cluster binding"/>
    <property type="evidence" value="ECO:0007669"/>
    <property type="project" value="UniProtKB-KW"/>
</dbReference>
<dbReference type="RefSeq" id="WP_013321761.1">
    <property type="nucleotide sequence ID" value="NC_014501.1"/>
</dbReference>
<dbReference type="Gene3D" id="2.102.10.10">
    <property type="entry name" value="Rieske [2Fe-2S] iron-sulphur domain"/>
    <property type="match status" value="1"/>
</dbReference>
<evidence type="ECO:0000256" key="2">
    <source>
        <dbReference type="ARBA" id="ARBA00022714"/>
    </source>
</evidence>
<dbReference type="PROSITE" id="PS51296">
    <property type="entry name" value="RIESKE"/>
    <property type="match status" value="1"/>
</dbReference>
<comment type="function">
    <text evidence="6">May be involved in the formation or repair of [Fe-S] clusters present in iron-sulfur proteins.</text>
</comment>
<dbReference type="GO" id="GO:0005506">
    <property type="term" value="F:iron ion binding"/>
    <property type="evidence" value="ECO:0007669"/>
    <property type="project" value="InterPro"/>
</dbReference>